<name>A0ABT6YYQ1_9BACT</name>
<sequence length="220" mass="25634">MKYLLFLITLLCVCKQAQSQTNWISKEDSLGNLLFRETNVSRQDQQTWQFFVKETGYISPLNLMQRVANQVNDKQIDTLPRLKKTVLHLLISDNQKNLLEKSSDGLKLYIFNFSNKQVAVPSIGTAPQSLIEYIFAENKWIVLRRKAGWLCRKPLPKIHFLPNTVSCYNISPVNQENGTISLKYKFMMTYNNQSIESNQITIKLYPNQLQRLLEENNMPK</sequence>
<evidence type="ECO:0000313" key="3">
    <source>
        <dbReference type="Proteomes" id="UP001225761"/>
    </source>
</evidence>
<proteinExistence type="predicted"/>
<keyword evidence="1" id="KW-0732">Signal</keyword>
<protein>
    <submittedName>
        <fullName evidence="2">Uncharacterized protein</fullName>
    </submittedName>
</protein>
<feature type="signal peptide" evidence="1">
    <location>
        <begin position="1"/>
        <end position="19"/>
    </location>
</feature>
<organism evidence="2 3">
    <name type="scientific">Flectobacillus rivi</name>
    <dbReference type="NCBI Taxonomy" id="2984209"/>
    <lineage>
        <taxon>Bacteria</taxon>
        <taxon>Pseudomonadati</taxon>
        <taxon>Bacteroidota</taxon>
        <taxon>Cytophagia</taxon>
        <taxon>Cytophagales</taxon>
        <taxon>Flectobacillaceae</taxon>
        <taxon>Flectobacillus</taxon>
    </lineage>
</organism>
<dbReference type="RefSeq" id="WP_283381003.1">
    <property type="nucleotide sequence ID" value="NZ_JASHIE010000003.1"/>
</dbReference>
<dbReference type="Proteomes" id="UP001225761">
    <property type="component" value="Unassembled WGS sequence"/>
</dbReference>
<keyword evidence="3" id="KW-1185">Reference proteome</keyword>
<reference evidence="2 3" key="1">
    <citation type="submission" date="2023-05" db="EMBL/GenBank/DDBJ databases">
        <title>Novel species of genus Flectobacillus isolated from stream in China.</title>
        <authorList>
            <person name="Lu H."/>
        </authorList>
    </citation>
    <scope>NUCLEOTIDE SEQUENCE [LARGE SCALE GENOMIC DNA]</scope>
    <source>
        <strain evidence="2 3">LFS242W</strain>
    </source>
</reference>
<feature type="chain" id="PRO_5045570462" evidence="1">
    <location>
        <begin position="20"/>
        <end position="220"/>
    </location>
</feature>
<dbReference type="EMBL" id="JASHIE010000003">
    <property type="protein sequence ID" value="MDI9874007.1"/>
    <property type="molecule type" value="Genomic_DNA"/>
</dbReference>
<comment type="caution">
    <text evidence="2">The sequence shown here is derived from an EMBL/GenBank/DDBJ whole genome shotgun (WGS) entry which is preliminary data.</text>
</comment>
<evidence type="ECO:0000256" key="1">
    <source>
        <dbReference type="SAM" id="SignalP"/>
    </source>
</evidence>
<accession>A0ABT6YYQ1</accession>
<gene>
    <name evidence="2" type="ORF">QM481_05680</name>
</gene>
<evidence type="ECO:0000313" key="2">
    <source>
        <dbReference type="EMBL" id="MDI9874007.1"/>
    </source>
</evidence>